<protein>
    <submittedName>
        <fullName evidence="3">NAD(P)H:quinone oxidoreductase, type IV</fullName>
    </submittedName>
</protein>
<dbReference type="SUPFAM" id="SSF52218">
    <property type="entry name" value="Flavoproteins"/>
    <property type="match status" value="1"/>
</dbReference>
<comment type="caution">
    <text evidence="3">The sequence shown here is derived from an EMBL/GenBank/DDBJ whole genome shotgun (WGS) entry which is preliminary data.</text>
</comment>
<dbReference type="PROSITE" id="PS50902">
    <property type="entry name" value="FLAVODOXIN_LIKE"/>
    <property type="match status" value="1"/>
</dbReference>
<dbReference type="GO" id="GO:0016020">
    <property type="term" value="C:membrane"/>
    <property type="evidence" value="ECO:0007669"/>
    <property type="project" value="TreeGrafter"/>
</dbReference>
<dbReference type="InterPro" id="IPR029039">
    <property type="entry name" value="Flavoprotein-like_sf"/>
</dbReference>
<reference evidence="3 4" key="1">
    <citation type="submission" date="2016-07" db="EMBL/GenBank/DDBJ databases">
        <title>Pervasive Adenine N6-methylation of Active Genes in Fungi.</title>
        <authorList>
            <consortium name="DOE Joint Genome Institute"/>
            <person name="Mondo S.J."/>
            <person name="Dannebaum R.O."/>
            <person name="Kuo R.C."/>
            <person name="Labutti K."/>
            <person name="Haridas S."/>
            <person name="Kuo A."/>
            <person name="Salamov A."/>
            <person name="Ahrendt S.R."/>
            <person name="Lipzen A."/>
            <person name="Sullivan W."/>
            <person name="Andreopoulos W.B."/>
            <person name="Clum A."/>
            <person name="Lindquist E."/>
            <person name="Daum C."/>
            <person name="Ramamoorthy G.K."/>
            <person name="Gryganskyi A."/>
            <person name="Culley D."/>
            <person name="Magnuson J.K."/>
            <person name="James T.Y."/>
            <person name="O'Malley M.A."/>
            <person name="Stajich J.E."/>
            <person name="Spatafora J.W."/>
            <person name="Visel A."/>
            <person name="Grigoriev I.V."/>
        </authorList>
    </citation>
    <scope>NUCLEOTIDE SEQUENCE [LARGE SCALE GENOMIC DNA]</scope>
    <source>
        <strain evidence="3 4">NRRL 1336</strain>
    </source>
</reference>
<name>A0A1X2I6F2_9FUNG</name>
<sequence length="214" mass="22991">MSAPTGKVYIVLYTVYHHVYKLAAEVEKGLLASGVKTQMFQVQETLPDSVLTKIHAAPKLDLPVIKPEQLVDADGIMFGFPTRFGMVPSQVKGLLDGTGALWANAALHGKFVGTFFSTGSPHGGQEVTAMSLMPYFAHHGLVYKPFGNKSPHLGELNHVLGGSPWGSGTIAGGDGSRQPDPRELEMARFQGEDFGDLIRTQAAGTFARLKAQNK</sequence>
<dbReference type="PANTHER" id="PTHR30546">
    <property type="entry name" value="FLAVODOXIN-RELATED PROTEIN WRBA-RELATED"/>
    <property type="match status" value="1"/>
</dbReference>
<proteinExistence type="inferred from homology"/>
<dbReference type="AlphaFoldDB" id="A0A1X2I6F2"/>
<dbReference type="STRING" id="90262.A0A1X2I6F2"/>
<dbReference type="EMBL" id="MCGE01000025">
    <property type="protein sequence ID" value="ORZ10213.1"/>
    <property type="molecule type" value="Genomic_DNA"/>
</dbReference>
<accession>A0A1X2I6F2</accession>
<evidence type="ECO:0000256" key="1">
    <source>
        <dbReference type="ARBA" id="ARBA00006961"/>
    </source>
</evidence>
<keyword evidence="4" id="KW-1185">Reference proteome</keyword>
<dbReference type="Pfam" id="PF03358">
    <property type="entry name" value="FMN_red"/>
    <property type="match status" value="1"/>
</dbReference>
<dbReference type="FunFam" id="3.40.50.360:FF:000001">
    <property type="entry name" value="NAD(P)H dehydrogenase (Quinone) FQR1-like"/>
    <property type="match status" value="1"/>
</dbReference>
<dbReference type="GO" id="GO:0003955">
    <property type="term" value="F:NAD(P)H dehydrogenase (quinone) activity"/>
    <property type="evidence" value="ECO:0007669"/>
    <property type="project" value="InterPro"/>
</dbReference>
<gene>
    <name evidence="3" type="ORF">BCR42DRAFT_494700</name>
</gene>
<dbReference type="NCBIfam" id="TIGR01755">
    <property type="entry name" value="flav_wrbA"/>
    <property type="match status" value="1"/>
</dbReference>
<dbReference type="NCBIfam" id="NF002999">
    <property type="entry name" value="PRK03767.1"/>
    <property type="match status" value="1"/>
</dbReference>
<organism evidence="3 4">
    <name type="scientific">Absidia repens</name>
    <dbReference type="NCBI Taxonomy" id="90262"/>
    <lineage>
        <taxon>Eukaryota</taxon>
        <taxon>Fungi</taxon>
        <taxon>Fungi incertae sedis</taxon>
        <taxon>Mucoromycota</taxon>
        <taxon>Mucoromycotina</taxon>
        <taxon>Mucoromycetes</taxon>
        <taxon>Mucorales</taxon>
        <taxon>Cunninghamellaceae</taxon>
        <taxon>Absidia</taxon>
    </lineage>
</organism>
<dbReference type="PANTHER" id="PTHR30546:SF23">
    <property type="entry name" value="FLAVOPROTEIN-LIKE PROTEIN YCP4-RELATED"/>
    <property type="match status" value="1"/>
</dbReference>
<dbReference type="GO" id="GO:0010181">
    <property type="term" value="F:FMN binding"/>
    <property type="evidence" value="ECO:0007669"/>
    <property type="project" value="InterPro"/>
</dbReference>
<dbReference type="Proteomes" id="UP000193560">
    <property type="component" value="Unassembled WGS sequence"/>
</dbReference>
<dbReference type="InterPro" id="IPR010089">
    <property type="entry name" value="Flavoprotein_WrbA-like"/>
</dbReference>
<evidence type="ECO:0000313" key="4">
    <source>
        <dbReference type="Proteomes" id="UP000193560"/>
    </source>
</evidence>
<comment type="similarity">
    <text evidence="1">Belongs to the WrbA family.</text>
</comment>
<dbReference type="InterPro" id="IPR008254">
    <property type="entry name" value="Flavodoxin/NO_synth"/>
</dbReference>
<dbReference type="Gene3D" id="3.40.50.360">
    <property type="match status" value="1"/>
</dbReference>
<dbReference type="InterPro" id="IPR005025">
    <property type="entry name" value="FMN_Rdtase-like_dom"/>
</dbReference>
<evidence type="ECO:0000313" key="3">
    <source>
        <dbReference type="EMBL" id="ORZ10213.1"/>
    </source>
</evidence>
<dbReference type="OrthoDB" id="504689at2759"/>
<feature type="domain" description="Flavodoxin-like" evidence="2">
    <location>
        <begin position="8"/>
        <end position="194"/>
    </location>
</feature>
<evidence type="ECO:0000259" key="2">
    <source>
        <dbReference type="PROSITE" id="PS50902"/>
    </source>
</evidence>